<reference evidence="2" key="1">
    <citation type="submission" date="2018-02" db="EMBL/GenBank/DDBJ databases">
        <authorList>
            <person name="Cohen D.B."/>
            <person name="Kent A.D."/>
        </authorList>
    </citation>
    <scope>NUCLEOTIDE SEQUENCE</scope>
</reference>
<feature type="region of interest" description="Disordered" evidence="1">
    <location>
        <begin position="622"/>
        <end position="692"/>
    </location>
</feature>
<dbReference type="AlphaFoldDB" id="A0A2N9H485"/>
<feature type="region of interest" description="Disordered" evidence="1">
    <location>
        <begin position="209"/>
        <end position="263"/>
    </location>
</feature>
<evidence type="ECO:0000256" key="1">
    <source>
        <dbReference type="SAM" id="MobiDB-lite"/>
    </source>
</evidence>
<feature type="compositionally biased region" description="Acidic residues" evidence="1">
    <location>
        <begin position="663"/>
        <end position="677"/>
    </location>
</feature>
<gene>
    <name evidence="2" type="ORF">FSB_LOCUS34292</name>
</gene>
<protein>
    <submittedName>
        <fullName evidence="2">Uncharacterized protein</fullName>
    </submittedName>
</protein>
<feature type="compositionally biased region" description="Basic and acidic residues" evidence="1">
    <location>
        <begin position="209"/>
        <end position="259"/>
    </location>
</feature>
<feature type="compositionally biased region" description="Polar residues" evidence="1">
    <location>
        <begin position="571"/>
        <end position="581"/>
    </location>
</feature>
<feature type="compositionally biased region" description="Basic and acidic residues" evidence="1">
    <location>
        <begin position="630"/>
        <end position="650"/>
    </location>
</feature>
<name>A0A2N9H485_FAGSY</name>
<feature type="region of interest" description="Disordered" evidence="1">
    <location>
        <begin position="570"/>
        <end position="610"/>
    </location>
</feature>
<dbReference type="EMBL" id="OIVN01002780">
    <property type="protein sequence ID" value="SPD06410.1"/>
    <property type="molecule type" value="Genomic_DNA"/>
</dbReference>
<dbReference type="SUPFAM" id="SSF49348">
    <property type="entry name" value="Clathrin adaptor appendage domain"/>
    <property type="match status" value="1"/>
</dbReference>
<evidence type="ECO:0000313" key="2">
    <source>
        <dbReference type="EMBL" id="SPD06410.1"/>
    </source>
</evidence>
<dbReference type="InterPro" id="IPR013041">
    <property type="entry name" value="Clathrin_app_Ig-like_sf"/>
</dbReference>
<accession>A0A2N9H485</accession>
<organism evidence="2">
    <name type="scientific">Fagus sylvatica</name>
    <name type="common">Beechnut</name>
    <dbReference type="NCBI Taxonomy" id="28930"/>
    <lineage>
        <taxon>Eukaryota</taxon>
        <taxon>Viridiplantae</taxon>
        <taxon>Streptophyta</taxon>
        <taxon>Embryophyta</taxon>
        <taxon>Tracheophyta</taxon>
        <taxon>Spermatophyta</taxon>
        <taxon>Magnoliopsida</taxon>
        <taxon>eudicotyledons</taxon>
        <taxon>Gunneridae</taxon>
        <taxon>Pentapetalae</taxon>
        <taxon>rosids</taxon>
        <taxon>fabids</taxon>
        <taxon>Fagales</taxon>
        <taxon>Fagaceae</taxon>
        <taxon>Fagus</taxon>
    </lineage>
</organism>
<proteinExistence type="predicted"/>
<sequence length="692" mass="80324">MGDINLYMVSTRKMKNTGNGLESRGDISSSSEEIELQQSVTAEGWKFYLDEKMNIQNTKLEKLNVLDKLDRGIQAQNQKLDKLDKLDSISSEITQMSVGVKGLLTYLKERDENPNSGKVNSLGNVQGSIVPLMGTVTRNIEVGQSSAENQNQAYNNNDRPVGYPKGGLNLFRDKLRVEVPVREPYFEQPRVEFNKETYTEDAFRIEFNRNAHQRNDGAYRPPRGTENEARRGKYNFHDNDRNENFRNDKNDRNFRNDRNHKNRAARLAFRRPYPDRVEREYERPRNYKVPDFSIFSRDDEKTAYEHISRNIIQEKFDSKMLKFQENPKENMAVDTEPFPQMVDINMVTMCLNPLLEDENCREETLVNMYQALSLQGKRINSLTTKMEQVKLDQKASAQEKGTYIQGQNIQINQGKMLMVEECQTATTHSQASLKCSDINNLVFAMAANKTDQATLQNPSRNQFEPYNRRFEPNRIPRNRFVHNPNASQVPNKREQFYARNYNQQFEHPRKVRTYRPPIAEQGIWVTLGSPNLKPIHQKNIDVPPSTQEDMDCEETVPVREDKNIYVGRYIPTQSTKDSYQPRSEIVGPSLRPQYHRDEKEQVEEEGAEKKKPYEIVQVLIGKKPRKKNQVKPEKQKDEAVPETAKDKPLESEQIEAVDLSNIEAEEDYQEDEDDDGQEFALSIGALREEELT</sequence>